<dbReference type="SMART" id="SM00248">
    <property type="entry name" value="ANK"/>
    <property type="match status" value="2"/>
</dbReference>
<comment type="caution">
    <text evidence="2">The sequence shown here is derived from an EMBL/GenBank/DDBJ whole genome shotgun (WGS) entry which is preliminary data.</text>
</comment>
<dbReference type="Gene3D" id="1.25.40.20">
    <property type="entry name" value="Ankyrin repeat-containing domain"/>
    <property type="match status" value="1"/>
</dbReference>
<evidence type="ECO:0000256" key="1">
    <source>
        <dbReference type="PROSITE-ProRule" id="PRU00023"/>
    </source>
</evidence>
<keyword evidence="3" id="KW-1185">Reference proteome</keyword>
<evidence type="ECO:0000313" key="2">
    <source>
        <dbReference type="EMBL" id="GAA4259012.1"/>
    </source>
</evidence>
<organism evidence="2 3">
    <name type="scientific">Dactylosporangium darangshiense</name>
    <dbReference type="NCBI Taxonomy" id="579108"/>
    <lineage>
        <taxon>Bacteria</taxon>
        <taxon>Bacillati</taxon>
        <taxon>Actinomycetota</taxon>
        <taxon>Actinomycetes</taxon>
        <taxon>Micromonosporales</taxon>
        <taxon>Micromonosporaceae</taxon>
        <taxon>Dactylosporangium</taxon>
    </lineage>
</organism>
<dbReference type="InterPro" id="IPR002110">
    <property type="entry name" value="Ankyrin_rpt"/>
</dbReference>
<dbReference type="Proteomes" id="UP001500620">
    <property type="component" value="Unassembled WGS sequence"/>
</dbReference>
<gene>
    <name evidence="2" type="ORF">GCM10022255_082020</name>
</gene>
<dbReference type="EMBL" id="BAABAT010000033">
    <property type="protein sequence ID" value="GAA4259012.1"/>
    <property type="molecule type" value="Genomic_DNA"/>
</dbReference>
<dbReference type="PROSITE" id="PS50088">
    <property type="entry name" value="ANK_REPEAT"/>
    <property type="match status" value="1"/>
</dbReference>
<dbReference type="SUPFAM" id="SSF48403">
    <property type="entry name" value="Ankyrin repeat"/>
    <property type="match status" value="1"/>
</dbReference>
<sequence>MEDAGSIPAGLPFPPSLWPQWPRVRAEMPSPELVERAAGLRAAGDWRAAAALLPATVDIDLAAVRERFGAEAAAALEDDLRHLCLDLLWWHLPRHQGGRTTLQARVSAVLAPRSGAGTAPLLCVRLPRSPTGAQRVRLGVVGLSDLEYERWYLAPRYTWDVRATDRLHAMWMQPRVYSLLSAGDFESAWRECGIALNPDALGNLQGKGAPTNPVGVADLAREAAAAFGVTEVSTILGANLKLTVPADGPVTAEPFDPGEWLEVPVRIPTSSVPPELALLTAGLLTPSELHPLIRAALFPEAAPTRGAPPPEPPRNIGYFRAKCHGEWHRMSIQSGALQLHDHDEVEHTREAALRALGGASSGCFAIEEFWHRGRGRLPRALHEHRRAVIHRLQHGDTEYLLAGLADGTIDPLMRAGNGWSLLHMAMWLDYERVLPALLAAGVPVDARDNVDRTPLYVGVMNGADPELLRLLCEAGADPRAETVHGVSAAAVARNYADDRDLRFMNGR</sequence>
<proteinExistence type="predicted"/>
<protein>
    <recommendedName>
        <fullName evidence="4">Ankyrin repeat domain-containing protein</fullName>
    </recommendedName>
</protein>
<feature type="repeat" description="ANK" evidence="1">
    <location>
        <begin position="417"/>
        <end position="449"/>
    </location>
</feature>
<keyword evidence="1" id="KW-0040">ANK repeat</keyword>
<evidence type="ECO:0008006" key="4">
    <source>
        <dbReference type="Google" id="ProtNLM"/>
    </source>
</evidence>
<evidence type="ECO:0000313" key="3">
    <source>
        <dbReference type="Proteomes" id="UP001500620"/>
    </source>
</evidence>
<dbReference type="RefSeq" id="WP_345135960.1">
    <property type="nucleotide sequence ID" value="NZ_BAABAT010000033.1"/>
</dbReference>
<name>A0ABP8DM13_9ACTN</name>
<dbReference type="InterPro" id="IPR036770">
    <property type="entry name" value="Ankyrin_rpt-contain_sf"/>
</dbReference>
<accession>A0ABP8DM13</accession>
<reference evidence="3" key="1">
    <citation type="journal article" date="2019" name="Int. J. Syst. Evol. Microbiol.">
        <title>The Global Catalogue of Microorganisms (GCM) 10K type strain sequencing project: providing services to taxonomists for standard genome sequencing and annotation.</title>
        <authorList>
            <consortium name="The Broad Institute Genomics Platform"/>
            <consortium name="The Broad Institute Genome Sequencing Center for Infectious Disease"/>
            <person name="Wu L."/>
            <person name="Ma J."/>
        </authorList>
    </citation>
    <scope>NUCLEOTIDE SEQUENCE [LARGE SCALE GENOMIC DNA]</scope>
    <source>
        <strain evidence="3">JCM 17441</strain>
    </source>
</reference>